<proteinExistence type="predicted"/>
<evidence type="ECO:0000313" key="1">
    <source>
        <dbReference type="EMBL" id="GAI22688.1"/>
    </source>
</evidence>
<gene>
    <name evidence="1" type="ORF">S06H3_37330</name>
</gene>
<feature type="non-terminal residue" evidence="1">
    <location>
        <position position="1"/>
    </location>
</feature>
<name>X1LUA6_9ZZZZ</name>
<accession>X1LUA6</accession>
<dbReference type="EMBL" id="BARV01022673">
    <property type="protein sequence ID" value="GAI22688.1"/>
    <property type="molecule type" value="Genomic_DNA"/>
</dbReference>
<dbReference type="AlphaFoldDB" id="X1LUA6"/>
<comment type="caution">
    <text evidence="1">The sequence shown here is derived from an EMBL/GenBank/DDBJ whole genome shotgun (WGS) entry which is preliminary data.</text>
</comment>
<feature type="non-terminal residue" evidence="1">
    <location>
        <position position="270"/>
    </location>
</feature>
<sequence length="270" mass="29377">GIVTAWGRNDMAVQQQLGMRWEVSDPNGYVVEQYPGGGAINWEYGYTGPGDEQDFIGGRFDLNKLEDWSIHIELFMNPSAPVVVADYDGLLCTVEALEYAGSITEVWINKAPEGTGLSPDTTVVADGNTFEVGTRARNDSSVTFTGTVQVVVYDPDHVKRADKSDSTGIDPGENLYFGEGLGGTFNICSVDKAGDWIIVVVFRGDEMTLAHKEYIMTAVPAFPDPEFQNFVVAGYDGVPVDEKLMVVPGQTATIHMTVDYRGKAIDGTIR</sequence>
<reference evidence="1" key="1">
    <citation type="journal article" date="2014" name="Front. Microbiol.">
        <title>High frequency of phylogenetically diverse reductive dehalogenase-homologous genes in deep subseafloor sedimentary metagenomes.</title>
        <authorList>
            <person name="Kawai M."/>
            <person name="Futagami T."/>
            <person name="Toyoda A."/>
            <person name="Takaki Y."/>
            <person name="Nishi S."/>
            <person name="Hori S."/>
            <person name="Arai W."/>
            <person name="Tsubouchi T."/>
            <person name="Morono Y."/>
            <person name="Uchiyama I."/>
            <person name="Ito T."/>
            <person name="Fujiyama A."/>
            <person name="Inagaki F."/>
            <person name="Takami H."/>
        </authorList>
    </citation>
    <scope>NUCLEOTIDE SEQUENCE</scope>
    <source>
        <strain evidence="1">Expedition CK06-06</strain>
    </source>
</reference>
<organism evidence="1">
    <name type="scientific">marine sediment metagenome</name>
    <dbReference type="NCBI Taxonomy" id="412755"/>
    <lineage>
        <taxon>unclassified sequences</taxon>
        <taxon>metagenomes</taxon>
        <taxon>ecological metagenomes</taxon>
    </lineage>
</organism>
<protein>
    <submittedName>
        <fullName evidence="1">Uncharacterized protein</fullName>
    </submittedName>
</protein>